<gene>
    <name evidence="1" type="ORF">AOPFMNJM_3745</name>
</gene>
<accession>A0ABQ4T2J7</accession>
<reference evidence="1" key="1">
    <citation type="journal article" date="2021" name="Front. Microbiol.">
        <title>Comprehensive Comparative Genomics and Phenotyping of Methylobacterium Species.</title>
        <authorList>
            <person name="Alessa O."/>
            <person name="Ogura Y."/>
            <person name="Fujitani Y."/>
            <person name="Takami H."/>
            <person name="Hayashi T."/>
            <person name="Sahin N."/>
            <person name="Tani A."/>
        </authorList>
    </citation>
    <scope>NUCLEOTIDE SEQUENCE</scope>
    <source>
        <strain evidence="1">LMG 23639</strain>
    </source>
</reference>
<evidence type="ECO:0000313" key="1">
    <source>
        <dbReference type="EMBL" id="GJE08408.1"/>
    </source>
</evidence>
<reference evidence="1" key="2">
    <citation type="submission" date="2021-08" db="EMBL/GenBank/DDBJ databases">
        <authorList>
            <person name="Tani A."/>
            <person name="Ola A."/>
            <person name="Ogura Y."/>
            <person name="Katsura K."/>
            <person name="Hayashi T."/>
        </authorList>
    </citation>
    <scope>NUCLEOTIDE SEQUENCE</scope>
    <source>
        <strain evidence="1">LMG 23639</strain>
    </source>
</reference>
<comment type="caution">
    <text evidence="1">The sequence shown here is derived from an EMBL/GenBank/DDBJ whole genome shotgun (WGS) entry which is preliminary data.</text>
</comment>
<dbReference type="Proteomes" id="UP001055102">
    <property type="component" value="Unassembled WGS sequence"/>
</dbReference>
<organism evidence="1 2">
    <name type="scientific">Methylobacterium jeotgali</name>
    <dbReference type="NCBI Taxonomy" id="381630"/>
    <lineage>
        <taxon>Bacteria</taxon>
        <taxon>Pseudomonadati</taxon>
        <taxon>Pseudomonadota</taxon>
        <taxon>Alphaproteobacteria</taxon>
        <taxon>Hyphomicrobiales</taxon>
        <taxon>Methylobacteriaceae</taxon>
        <taxon>Methylobacterium</taxon>
    </lineage>
</organism>
<evidence type="ECO:0000313" key="2">
    <source>
        <dbReference type="Proteomes" id="UP001055102"/>
    </source>
</evidence>
<sequence>MSGALTLTLNPATRGIAAPATLGVILRPFSWSEAVWAVLGAAARVPGTVAGAIRIEGDLGPDLPPALVLALAALPLA</sequence>
<keyword evidence="2" id="KW-1185">Reference proteome</keyword>
<proteinExistence type="predicted"/>
<protein>
    <submittedName>
        <fullName evidence="1">Uncharacterized protein</fullName>
    </submittedName>
</protein>
<name>A0ABQ4T2J7_9HYPH</name>
<dbReference type="EMBL" id="BPQR01000079">
    <property type="protein sequence ID" value="GJE08408.1"/>
    <property type="molecule type" value="Genomic_DNA"/>
</dbReference>